<sequence>MPRASSTISYLHRYRAFKAMAQRSSSPQMMTTSSSAWSSAECVEVGELPFVFPQSNREVAAPAKNQGGGVEVPEVRPERMKDRHESQLAPTSLGIDINEIPSSSNSFDVVRTYQDVPDLPPEPAEDPTAEISLDHPGERVLGLHLLRFAENVEEACTDLMPHMLYEYLYNLSENFSAFYENCPVLEQPEEASRLLLCEETAVFMRYWDHGTGTTSEKKIHVIKWGKEGIRPWSRGWLLMRKVDNMKVRELSDRLMMEERTFVDRDGLSSRPWYKHLE</sequence>
<dbReference type="Proteomes" id="UP000233551">
    <property type="component" value="Unassembled WGS sequence"/>
</dbReference>
<evidence type="ECO:0000256" key="1">
    <source>
        <dbReference type="ARBA" id="ARBA00012837"/>
    </source>
</evidence>
<dbReference type="Pfam" id="PF04253">
    <property type="entry name" value="TFR_dimer"/>
    <property type="match status" value="1"/>
</dbReference>
<dbReference type="Pfam" id="PF05746">
    <property type="entry name" value="DALR_1"/>
    <property type="match status" value="1"/>
</dbReference>
<keyword evidence="6" id="KW-1185">Reference proteome</keyword>
<dbReference type="InterPro" id="IPR008909">
    <property type="entry name" value="DALR_anticod-bd"/>
</dbReference>
<dbReference type="SUPFAM" id="SSF47672">
    <property type="entry name" value="Transferrin receptor-like dimerisation domain"/>
    <property type="match status" value="1"/>
</dbReference>
<dbReference type="PANTHER" id="PTHR11956:SF5">
    <property type="entry name" value="ARGININE--TRNA LIGASE, CYTOPLASMIC"/>
    <property type="match status" value="1"/>
</dbReference>
<organism evidence="5 6">
    <name type="scientific">Punica granatum</name>
    <name type="common">Pomegranate</name>
    <dbReference type="NCBI Taxonomy" id="22663"/>
    <lineage>
        <taxon>Eukaryota</taxon>
        <taxon>Viridiplantae</taxon>
        <taxon>Streptophyta</taxon>
        <taxon>Embryophyta</taxon>
        <taxon>Tracheophyta</taxon>
        <taxon>Spermatophyta</taxon>
        <taxon>Magnoliopsida</taxon>
        <taxon>eudicotyledons</taxon>
        <taxon>Gunneridae</taxon>
        <taxon>Pentapetalae</taxon>
        <taxon>rosids</taxon>
        <taxon>malvids</taxon>
        <taxon>Myrtales</taxon>
        <taxon>Lythraceae</taxon>
        <taxon>Punica</taxon>
    </lineage>
</organism>
<dbReference type="STRING" id="22663.A0A2I0LG13"/>
<dbReference type="GO" id="GO:0005524">
    <property type="term" value="F:ATP binding"/>
    <property type="evidence" value="ECO:0007669"/>
    <property type="project" value="InterPro"/>
</dbReference>
<dbReference type="EMBL" id="PGOL01000016">
    <property type="protein sequence ID" value="PKI79176.1"/>
    <property type="molecule type" value="Genomic_DNA"/>
</dbReference>
<dbReference type="Gene3D" id="1.20.930.40">
    <property type="entry name" value="Transferrin receptor-like, dimerisation domain"/>
    <property type="match status" value="1"/>
</dbReference>
<feature type="domain" description="DALR anticodon binding" evidence="4">
    <location>
        <begin position="109"/>
        <end position="204"/>
    </location>
</feature>
<dbReference type="GO" id="GO:0004814">
    <property type="term" value="F:arginine-tRNA ligase activity"/>
    <property type="evidence" value="ECO:0007669"/>
    <property type="project" value="UniProtKB-EC"/>
</dbReference>
<evidence type="ECO:0000256" key="3">
    <source>
        <dbReference type="SAM" id="MobiDB-lite"/>
    </source>
</evidence>
<dbReference type="InterPro" id="IPR007365">
    <property type="entry name" value="TFR-like_dimer_dom"/>
</dbReference>
<dbReference type="SMART" id="SM00836">
    <property type="entry name" value="DALR_1"/>
    <property type="match status" value="1"/>
</dbReference>
<gene>
    <name evidence="5" type="ORF">CRG98_000468</name>
</gene>
<proteinExistence type="predicted"/>
<name>A0A2I0LG13_PUNGR</name>
<dbReference type="EC" id="6.1.1.19" evidence="1"/>
<feature type="region of interest" description="Disordered" evidence="3">
    <location>
        <begin position="59"/>
        <end position="91"/>
    </location>
</feature>
<reference evidence="5 6" key="1">
    <citation type="submission" date="2017-11" db="EMBL/GenBank/DDBJ databases">
        <title>De-novo sequencing of pomegranate (Punica granatum L.) genome.</title>
        <authorList>
            <person name="Akparov Z."/>
            <person name="Amiraslanov A."/>
            <person name="Hajiyeva S."/>
            <person name="Abbasov M."/>
            <person name="Kaur K."/>
            <person name="Hamwieh A."/>
            <person name="Solovyev V."/>
            <person name="Salamov A."/>
            <person name="Braich B."/>
            <person name="Kosarev P."/>
            <person name="Mahmoud A."/>
            <person name="Hajiyev E."/>
            <person name="Babayeva S."/>
            <person name="Izzatullayeva V."/>
            <person name="Mammadov A."/>
            <person name="Mammadov A."/>
            <person name="Sharifova S."/>
            <person name="Ojaghi J."/>
            <person name="Eynullazada K."/>
            <person name="Bayramov B."/>
            <person name="Abdulazimova A."/>
            <person name="Shahmuradov I."/>
        </authorList>
    </citation>
    <scope>NUCLEOTIDE SEQUENCE [LARGE SCALE GENOMIC DNA]</scope>
    <source>
        <strain evidence="6">cv. AG2017</strain>
        <tissue evidence="5">Leaf</tissue>
    </source>
</reference>
<dbReference type="InterPro" id="IPR001278">
    <property type="entry name" value="Arg-tRNA-ligase"/>
</dbReference>
<feature type="compositionally biased region" description="Basic and acidic residues" evidence="3">
    <location>
        <begin position="73"/>
        <end position="86"/>
    </location>
</feature>
<dbReference type="Gene3D" id="1.10.730.10">
    <property type="entry name" value="Isoleucyl-tRNA Synthetase, Domain 1"/>
    <property type="match status" value="1"/>
</dbReference>
<dbReference type="AlphaFoldDB" id="A0A2I0LG13"/>
<accession>A0A2I0LG13</accession>
<dbReference type="InterPro" id="IPR009080">
    <property type="entry name" value="tRNAsynth_Ia_anticodon-bd"/>
</dbReference>
<protein>
    <recommendedName>
        <fullName evidence="1">arginine--tRNA ligase</fullName>
        <ecNumber evidence="1">6.1.1.19</ecNumber>
    </recommendedName>
</protein>
<evidence type="ECO:0000313" key="6">
    <source>
        <dbReference type="Proteomes" id="UP000233551"/>
    </source>
</evidence>
<comment type="catalytic activity">
    <reaction evidence="2">
        <text>tRNA(Arg) + L-arginine + ATP = L-arginyl-tRNA(Arg) + AMP + diphosphate</text>
        <dbReference type="Rhea" id="RHEA:20301"/>
        <dbReference type="Rhea" id="RHEA-COMP:9658"/>
        <dbReference type="Rhea" id="RHEA-COMP:9673"/>
        <dbReference type="ChEBI" id="CHEBI:30616"/>
        <dbReference type="ChEBI" id="CHEBI:32682"/>
        <dbReference type="ChEBI" id="CHEBI:33019"/>
        <dbReference type="ChEBI" id="CHEBI:78442"/>
        <dbReference type="ChEBI" id="CHEBI:78513"/>
        <dbReference type="ChEBI" id="CHEBI:456215"/>
        <dbReference type="EC" id="6.1.1.19"/>
    </reaction>
</comment>
<evidence type="ECO:0000256" key="2">
    <source>
        <dbReference type="ARBA" id="ARBA00049339"/>
    </source>
</evidence>
<dbReference type="SUPFAM" id="SSF47323">
    <property type="entry name" value="Anticodon-binding domain of a subclass of class I aminoacyl-tRNA synthetases"/>
    <property type="match status" value="1"/>
</dbReference>
<comment type="caution">
    <text evidence="5">The sequence shown here is derived from an EMBL/GenBank/DDBJ whole genome shotgun (WGS) entry which is preliminary data.</text>
</comment>
<dbReference type="PANTHER" id="PTHR11956">
    <property type="entry name" value="ARGINYL-TRNA SYNTHETASE"/>
    <property type="match status" value="1"/>
</dbReference>
<evidence type="ECO:0000259" key="4">
    <source>
        <dbReference type="SMART" id="SM00836"/>
    </source>
</evidence>
<evidence type="ECO:0000313" key="5">
    <source>
        <dbReference type="EMBL" id="PKI79176.1"/>
    </source>
</evidence>
<dbReference type="InterPro" id="IPR036757">
    <property type="entry name" value="TFR-like_dimer_dom_sf"/>
</dbReference>
<dbReference type="GO" id="GO:0006420">
    <property type="term" value="P:arginyl-tRNA aminoacylation"/>
    <property type="evidence" value="ECO:0007669"/>
    <property type="project" value="InterPro"/>
</dbReference>